<dbReference type="HAMAP" id="MF_00048">
    <property type="entry name" value="UPF0102"/>
    <property type="match status" value="1"/>
</dbReference>
<evidence type="ECO:0000256" key="2">
    <source>
        <dbReference type="HAMAP-Rule" id="MF_00048"/>
    </source>
</evidence>
<gene>
    <name evidence="3" type="ORF">OOT00_11110</name>
</gene>
<evidence type="ECO:0000313" key="4">
    <source>
        <dbReference type="Proteomes" id="UP001209681"/>
    </source>
</evidence>
<dbReference type="InterPro" id="IPR011856">
    <property type="entry name" value="tRNA_endonuc-like_dom_sf"/>
</dbReference>
<dbReference type="Gene3D" id="3.40.1350.10">
    <property type="match status" value="1"/>
</dbReference>
<name>A0ABT3NAQ7_9BACT</name>
<keyword evidence="4" id="KW-1185">Reference proteome</keyword>
<comment type="caution">
    <text evidence="3">The sequence shown here is derived from an EMBL/GenBank/DDBJ whole genome shotgun (WGS) entry which is preliminary data.</text>
</comment>
<sequence length="123" mass="13697">MSGRLSLFRGRSAESCACVFLEQLGLRILARNFRSRFGEIDIIAQEGDTLVFTEVKTRGVFCMGSAFEAVNRSKQQKIIRTALLFLSRSDLDDLYIRFDVIAVDANGKCSRLCDAFGPDDGDC</sequence>
<protein>
    <recommendedName>
        <fullName evidence="2">UPF0102 protein OOT00_11110</fullName>
    </recommendedName>
</protein>
<dbReference type="EMBL" id="JAPFPW010000012">
    <property type="protein sequence ID" value="MCW7754534.1"/>
    <property type="molecule type" value="Genomic_DNA"/>
</dbReference>
<dbReference type="SUPFAM" id="SSF52980">
    <property type="entry name" value="Restriction endonuclease-like"/>
    <property type="match status" value="1"/>
</dbReference>
<evidence type="ECO:0000256" key="1">
    <source>
        <dbReference type="ARBA" id="ARBA00006738"/>
    </source>
</evidence>
<dbReference type="CDD" id="cd20736">
    <property type="entry name" value="PoNe_Nuclease"/>
    <property type="match status" value="1"/>
</dbReference>
<proteinExistence type="inferred from homology"/>
<comment type="similarity">
    <text evidence="1 2">Belongs to the UPF0102 family.</text>
</comment>
<dbReference type="PANTHER" id="PTHR34039:SF1">
    <property type="entry name" value="UPF0102 PROTEIN YRAN"/>
    <property type="match status" value="1"/>
</dbReference>
<dbReference type="InterPro" id="IPR003509">
    <property type="entry name" value="UPF0102_YraN-like"/>
</dbReference>
<dbReference type="NCBIfam" id="NF009150">
    <property type="entry name" value="PRK12497.1-3"/>
    <property type="match status" value="1"/>
</dbReference>
<reference evidence="3 4" key="1">
    <citation type="submission" date="2022-11" db="EMBL/GenBank/DDBJ databases">
        <title>Desulfobotulus tamanensis H1 sp. nov. - anaerobic, alkaliphilic, sulphate reducing bacterium isolated from terrestrial mud volcano.</title>
        <authorList>
            <person name="Frolova A."/>
            <person name="Merkel A.Y."/>
            <person name="Slobodkin A.I."/>
        </authorList>
    </citation>
    <scope>NUCLEOTIDE SEQUENCE [LARGE SCALE GENOMIC DNA]</scope>
    <source>
        <strain evidence="3 4">H1</strain>
    </source>
</reference>
<dbReference type="InterPro" id="IPR011335">
    <property type="entry name" value="Restrct_endonuc-II-like"/>
</dbReference>
<evidence type="ECO:0000313" key="3">
    <source>
        <dbReference type="EMBL" id="MCW7754534.1"/>
    </source>
</evidence>
<dbReference type="RefSeq" id="WP_265425449.1">
    <property type="nucleotide sequence ID" value="NZ_JAPFPW010000012.1"/>
</dbReference>
<dbReference type="PANTHER" id="PTHR34039">
    <property type="entry name" value="UPF0102 PROTEIN YRAN"/>
    <property type="match status" value="1"/>
</dbReference>
<dbReference type="Proteomes" id="UP001209681">
    <property type="component" value="Unassembled WGS sequence"/>
</dbReference>
<dbReference type="Pfam" id="PF02021">
    <property type="entry name" value="UPF0102"/>
    <property type="match status" value="1"/>
</dbReference>
<dbReference type="NCBIfam" id="TIGR00252">
    <property type="entry name" value="YraN family protein"/>
    <property type="match status" value="1"/>
</dbReference>
<accession>A0ABT3NAQ7</accession>
<organism evidence="3 4">
    <name type="scientific">Desulfobotulus pelophilus</name>
    <dbReference type="NCBI Taxonomy" id="2823377"/>
    <lineage>
        <taxon>Bacteria</taxon>
        <taxon>Pseudomonadati</taxon>
        <taxon>Thermodesulfobacteriota</taxon>
        <taxon>Desulfobacteria</taxon>
        <taxon>Desulfobacterales</taxon>
        <taxon>Desulfobacteraceae</taxon>
        <taxon>Desulfobotulus</taxon>
    </lineage>
</organism>